<gene>
    <name evidence="1" type="ORF">CXB42_05285</name>
</gene>
<protein>
    <submittedName>
        <fullName evidence="1">Uncharacterized protein</fullName>
    </submittedName>
</protein>
<dbReference type="EMBL" id="NBAQ01000002">
    <property type="protein sequence ID" value="POQ05554.1"/>
    <property type="molecule type" value="Genomic_DNA"/>
</dbReference>
<organism evidence="1 2">
    <name type="scientific">Pseudomonas syringae pv. syringae</name>
    <dbReference type="NCBI Taxonomy" id="321"/>
    <lineage>
        <taxon>Bacteria</taxon>
        <taxon>Pseudomonadati</taxon>
        <taxon>Pseudomonadota</taxon>
        <taxon>Gammaproteobacteria</taxon>
        <taxon>Pseudomonadales</taxon>
        <taxon>Pseudomonadaceae</taxon>
        <taxon>Pseudomonas</taxon>
        <taxon>Pseudomonas syringae</taxon>
    </lineage>
</organism>
<name>A0AAE5VVK6_PSESY</name>
<evidence type="ECO:0000313" key="2">
    <source>
        <dbReference type="Proteomes" id="UP000237295"/>
    </source>
</evidence>
<reference evidence="1 2" key="1">
    <citation type="submission" date="2017-03" db="EMBL/GenBank/DDBJ databases">
        <authorList>
            <person name="Hulin M.T."/>
        </authorList>
    </citation>
    <scope>NUCLEOTIDE SEQUENCE [LARGE SCALE GENOMIC DNA]</scope>
    <source>
        <strain evidence="1 2">5264</strain>
    </source>
</reference>
<comment type="caution">
    <text evidence="1">The sequence shown here is derived from an EMBL/GenBank/DDBJ whole genome shotgun (WGS) entry which is preliminary data.</text>
</comment>
<dbReference type="RefSeq" id="WP_103693286.1">
    <property type="nucleotide sequence ID" value="NZ_NBAQ01000002.1"/>
</dbReference>
<dbReference type="Proteomes" id="UP000237295">
    <property type="component" value="Unassembled WGS sequence"/>
</dbReference>
<proteinExistence type="predicted"/>
<accession>A0AAE5VVK6</accession>
<evidence type="ECO:0000313" key="1">
    <source>
        <dbReference type="EMBL" id="POQ05554.1"/>
    </source>
</evidence>
<dbReference type="AlphaFoldDB" id="A0AAE5VVK6"/>
<sequence>MDDECGFMIFEIRPTDLELVIKRWEFEGALSCSVNAIYDTKYAVFRHQDGVKAVVTIDKWLKTPGSEEFWSFRFSSAIYDDGKNLPMNTHFSGSRWRSKSQVNELKDILANAGLERIRPSPMPLELGLREAALALAQRFDVMPDKVKIQIHN</sequence>